<reference evidence="1 2" key="1">
    <citation type="submission" date="2020-03" db="EMBL/GenBank/DDBJ databases">
        <title>Complete Genome Sequence of Halomonas meridiana strain Eplume2, isolated from hydrothermal-plume in the north east Pacific Ocean.</title>
        <authorList>
            <person name="Kurihara Y."/>
            <person name="Kawai S."/>
            <person name="Sakai A."/>
            <person name="Galipon J."/>
            <person name="Arakawa K."/>
        </authorList>
    </citation>
    <scope>NUCLEOTIDE SEQUENCE [LARGE SCALE GENOMIC DNA]</scope>
    <source>
        <strain evidence="1 2">Eplume2</strain>
    </source>
</reference>
<evidence type="ECO:0000313" key="1">
    <source>
        <dbReference type="EMBL" id="BCB72389.1"/>
    </source>
</evidence>
<evidence type="ECO:0000313" key="2">
    <source>
        <dbReference type="Proteomes" id="UP000501053"/>
    </source>
</evidence>
<dbReference type="AlphaFoldDB" id="A0A6F8XES0"/>
<dbReference type="EMBL" id="AP022869">
    <property type="protein sequence ID" value="BCB72389.1"/>
    <property type="molecule type" value="Genomic_DNA"/>
</dbReference>
<protein>
    <submittedName>
        <fullName evidence="1">Uncharacterized protein</fullName>
    </submittedName>
</protein>
<sequence length="89" mass="10011">MSRRLIRLAAALAKGPVTREQADLIAPASNGPHFIGELRRKLKIDLNCDRVPFTTKDGEPSWYGRYTPTREERAKLMAFVIEQGGNLDD</sequence>
<dbReference type="Proteomes" id="UP000501053">
    <property type="component" value="Chromosome"/>
</dbReference>
<organism evidence="1 2">
    <name type="scientific">Vreelandella aquamarina</name>
    <dbReference type="NCBI Taxonomy" id="77097"/>
    <lineage>
        <taxon>Bacteria</taxon>
        <taxon>Pseudomonadati</taxon>
        <taxon>Pseudomonadota</taxon>
        <taxon>Gammaproteobacteria</taxon>
        <taxon>Oceanospirillales</taxon>
        <taxon>Halomonadaceae</taxon>
        <taxon>Vreelandella</taxon>
    </lineage>
</organism>
<accession>A0A6F8XES0</accession>
<name>A0A6F8XES0_9GAMM</name>
<dbReference type="RefSeq" id="WP_172515243.1">
    <property type="nucleotide sequence ID" value="NZ_AP022869.1"/>
</dbReference>
<keyword evidence="2" id="KW-1185">Reference proteome</keyword>
<gene>
    <name evidence="1" type="ORF">HMEPL2_27400</name>
</gene>
<proteinExistence type="predicted"/>